<accession>K5X0E8</accession>
<protein>
    <submittedName>
        <fullName evidence="2">Uncharacterized protein</fullName>
    </submittedName>
</protein>
<dbReference type="OMA" id="HPALECI"/>
<dbReference type="RefSeq" id="XP_007333073.1">
    <property type="nucleotide sequence ID" value="XM_007333011.1"/>
</dbReference>
<dbReference type="HOGENOM" id="CLU_433420_0_0_1"/>
<sequence>MVPWDLHNTFPTELLSEIFLHFIATSSPESPTSTSSIHHPLLVSHVCTRWRTAALATPRLWARLFLHLGLAKAENQASLVRAWMERSGGCPLTIYIFWEDPPFAEMHPALECISRHSARWKEILFYLPFEVFKRFRKIVGKVPLLTDVSIGTGTGAQDIVLHEVSGEEARDNPEEEETDSYDSNESDDDDHSLHDDNTRRRSQKLNMFRNAPNLTSVECLNLSPFLFTFPWRNLTCIPLMVVTVEGCLSILRLSPSLQKAGFIFLNTSASPIPANGIGNGATLTAPSNSSSTRYGFRCVHHPSLTEFSILTHPGDESIDLAPLFPLLSFPNLLSLSICNLKSHFATSGFTTFLSKLYSLQTLHLRKTALSDQNLVAGLRMVPSVEKLVVHPLQEGMGPPSVTEVVFDELRWKSWVVDGEYSQFGGGVVDEDRHDGAVDESENDEEDGTDEDGHVVGADANNSNGSEHSNQNAQKRSNSGLPLLPKLTSIEVKLDNTIADSFIHMIHSRRTSVHFPSRAYRYRKSKLPSRVYDEDGEEVEESLDQEQYQPSGLVAVEVQEPPEVLEGDRVEDDIDKPSVLEHVRIRFSEPLHPHFLSEFEDLQRDGLIIEMDYMNENGGIKFISNTEPNLNS</sequence>
<dbReference type="GeneID" id="18827439"/>
<evidence type="ECO:0000313" key="3">
    <source>
        <dbReference type="Proteomes" id="UP000008493"/>
    </source>
</evidence>
<feature type="compositionally biased region" description="Polar residues" evidence="1">
    <location>
        <begin position="459"/>
        <end position="479"/>
    </location>
</feature>
<feature type="region of interest" description="Disordered" evidence="1">
    <location>
        <begin position="425"/>
        <end position="481"/>
    </location>
</feature>
<dbReference type="AlphaFoldDB" id="K5X0E8"/>
<name>K5X0E8_AGABU</name>
<organism evidence="2 3">
    <name type="scientific">Agaricus bisporus var. burnettii (strain JB137-S8 / ATCC MYA-4627 / FGSC 10392)</name>
    <name type="common">White button mushroom</name>
    <dbReference type="NCBI Taxonomy" id="597362"/>
    <lineage>
        <taxon>Eukaryota</taxon>
        <taxon>Fungi</taxon>
        <taxon>Dikarya</taxon>
        <taxon>Basidiomycota</taxon>
        <taxon>Agaricomycotina</taxon>
        <taxon>Agaricomycetes</taxon>
        <taxon>Agaricomycetidae</taxon>
        <taxon>Agaricales</taxon>
        <taxon>Agaricineae</taxon>
        <taxon>Agaricaceae</taxon>
        <taxon>Agaricus</taxon>
    </lineage>
</organism>
<dbReference type="InParanoid" id="K5X0E8"/>
<evidence type="ECO:0000313" key="2">
    <source>
        <dbReference type="EMBL" id="EKM76357.1"/>
    </source>
</evidence>
<reference evidence="3" key="1">
    <citation type="journal article" date="2012" name="Proc. Natl. Acad. Sci. U.S.A.">
        <title>Genome sequence of the button mushroom Agaricus bisporus reveals mechanisms governing adaptation to a humic-rich ecological niche.</title>
        <authorList>
            <person name="Morin E."/>
            <person name="Kohler A."/>
            <person name="Baker A.R."/>
            <person name="Foulongne-Oriol M."/>
            <person name="Lombard V."/>
            <person name="Nagy L.G."/>
            <person name="Ohm R.A."/>
            <person name="Patyshakuliyeva A."/>
            <person name="Brun A."/>
            <person name="Aerts A.L."/>
            <person name="Bailey A.M."/>
            <person name="Billette C."/>
            <person name="Coutinho P.M."/>
            <person name="Deakin G."/>
            <person name="Doddapaneni H."/>
            <person name="Floudas D."/>
            <person name="Grimwood J."/>
            <person name="Hilden K."/>
            <person name="Kuees U."/>
            <person name="LaButti K.M."/>
            <person name="Lapidus A."/>
            <person name="Lindquist E.A."/>
            <person name="Lucas S.M."/>
            <person name="Murat C."/>
            <person name="Riley R.W."/>
            <person name="Salamov A.A."/>
            <person name="Schmutz J."/>
            <person name="Subramanian V."/>
            <person name="Woesten H.A.B."/>
            <person name="Xu J."/>
            <person name="Eastwood D.C."/>
            <person name="Foster G.D."/>
            <person name="Sonnenberg A.S."/>
            <person name="Cullen D."/>
            <person name="de Vries R.P."/>
            <person name="Lundell T."/>
            <person name="Hibbett D.S."/>
            <person name="Henrissat B."/>
            <person name="Burton K.S."/>
            <person name="Kerrigan R.W."/>
            <person name="Challen M.P."/>
            <person name="Grigoriev I.V."/>
            <person name="Martin F."/>
        </authorList>
    </citation>
    <scope>NUCLEOTIDE SEQUENCE [LARGE SCALE GENOMIC DNA]</scope>
    <source>
        <strain evidence="3">JB137-S8 / ATCC MYA-4627 / FGSC 10392</strain>
    </source>
</reference>
<evidence type="ECO:0000256" key="1">
    <source>
        <dbReference type="SAM" id="MobiDB-lite"/>
    </source>
</evidence>
<keyword evidence="3" id="KW-1185">Reference proteome</keyword>
<feature type="compositionally biased region" description="Basic and acidic residues" evidence="1">
    <location>
        <begin position="163"/>
        <end position="172"/>
    </location>
</feature>
<feature type="region of interest" description="Disordered" evidence="1">
    <location>
        <begin position="163"/>
        <end position="197"/>
    </location>
</feature>
<dbReference type="OrthoDB" id="3003445at2759"/>
<proteinExistence type="predicted"/>
<dbReference type="KEGG" id="abp:AGABI1DRAFT131442"/>
<feature type="compositionally biased region" description="Acidic residues" evidence="1">
    <location>
        <begin position="437"/>
        <end position="449"/>
    </location>
</feature>
<gene>
    <name evidence="2" type="ORF">AGABI1DRAFT_131442</name>
</gene>
<feature type="compositionally biased region" description="Acidic residues" evidence="1">
    <location>
        <begin position="173"/>
        <end position="190"/>
    </location>
</feature>
<dbReference type="EMBL" id="JH971403">
    <property type="protein sequence ID" value="EKM76357.1"/>
    <property type="molecule type" value="Genomic_DNA"/>
</dbReference>
<dbReference type="Gene3D" id="1.20.1280.50">
    <property type="match status" value="1"/>
</dbReference>
<dbReference type="Proteomes" id="UP000008493">
    <property type="component" value="Unassembled WGS sequence"/>
</dbReference>